<dbReference type="SUPFAM" id="SSF52402">
    <property type="entry name" value="Adenine nucleotide alpha hydrolases-like"/>
    <property type="match status" value="2"/>
</dbReference>
<evidence type="ECO:0000259" key="2">
    <source>
        <dbReference type="Pfam" id="PF00582"/>
    </source>
</evidence>
<name>A0ABS1V6R0_9PROT</name>
<feature type="domain" description="UspA" evidence="2">
    <location>
        <begin position="167"/>
        <end position="280"/>
    </location>
</feature>
<evidence type="ECO:0000313" key="3">
    <source>
        <dbReference type="EMBL" id="MBL6457365.1"/>
    </source>
</evidence>
<dbReference type="EMBL" id="JAEUXJ010000008">
    <property type="protein sequence ID" value="MBL6457365.1"/>
    <property type="molecule type" value="Genomic_DNA"/>
</dbReference>
<dbReference type="CDD" id="cd00293">
    <property type="entry name" value="USP-like"/>
    <property type="match status" value="1"/>
</dbReference>
<dbReference type="RefSeq" id="WP_202827108.1">
    <property type="nucleotide sequence ID" value="NZ_JAEUXJ010000008.1"/>
</dbReference>
<organism evidence="3 4">
    <name type="scientific">Belnapia mucosa</name>
    <dbReference type="NCBI Taxonomy" id="2804532"/>
    <lineage>
        <taxon>Bacteria</taxon>
        <taxon>Pseudomonadati</taxon>
        <taxon>Pseudomonadota</taxon>
        <taxon>Alphaproteobacteria</taxon>
        <taxon>Acetobacterales</taxon>
        <taxon>Roseomonadaceae</taxon>
        <taxon>Belnapia</taxon>
    </lineage>
</organism>
<dbReference type="InterPro" id="IPR006015">
    <property type="entry name" value="Universal_stress_UspA"/>
</dbReference>
<evidence type="ECO:0000256" key="1">
    <source>
        <dbReference type="ARBA" id="ARBA00008791"/>
    </source>
</evidence>
<dbReference type="PANTHER" id="PTHR46268">
    <property type="entry name" value="STRESS RESPONSE PROTEIN NHAX"/>
    <property type="match status" value="1"/>
</dbReference>
<dbReference type="PANTHER" id="PTHR46268:SF15">
    <property type="entry name" value="UNIVERSAL STRESS PROTEIN HP_0031"/>
    <property type="match status" value="1"/>
</dbReference>
<accession>A0ABS1V6R0</accession>
<protein>
    <submittedName>
        <fullName evidence="3">Universal stress protein</fullName>
    </submittedName>
</protein>
<dbReference type="Proteomes" id="UP000606490">
    <property type="component" value="Unassembled WGS sequence"/>
</dbReference>
<gene>
    <name evidence="3" type="ORF">JMJ55_18685</name>
</gene>
<evidence type="ECO:0000313" key="4">
    <source>
        <dbReference type="Proteomes" id="UP000606490"/>
    </source>
</evidence>
<comment type="similarity">
    <text evidence="1">Belongs to the universal stress protein A family.</text>
</comment>
<dbReference type="Gene3D" id="3.40.50.12370">
    <property type="match status" value="1"/>
</dbReference>
<sequence>MRLKDILIHLDASEQAKTRLQLAADLARRNEAHLTGLYVVDIVLPIMLAADTAGGGAMLGELLDTMRRDALAEAAKAEAAFHEKLRREGIAGEWRLVEGVTPEQVALHARYADLTVIGQADPSGSLASSNAAVEATLFSSGRPVLVVPYAGRFESLGKRVLVGWNAGREAARAVQDALPLLTAVESVTVLTVNPQIGLDGHGEEPGADIALHLARHGVRVTVEHMTAPEISAGDVILNRAFELSADLLVIGAYGHSRLREMVLGGVTRSLLQQMTVPVLMSH</sequence>
<proteinExistence type="inferred from homology"/>
<comment type="caution">
    <text evidence="3">The sequence shown here is derived from an EMBL/GenBank/DDBJ whole genome shotgun (WGS) entry which is preliminary data.</text>
</comment>
<dbReference type="Pfam" id="PF00582">
    <property type="entry name" value="Usp"/>
    <property type="match status" value="1"/>
</dbReference>
<keyword evidence="4" id="KW-1185">Reference proteome</keyword>
<dbReference type="PRINTS" id="PR01438">
    <property type="entry name" value="UNVRSLSTRESS"/>
</dbReference>
<dbReference type="InterPro" id="IPR006016">
    <property type="entry name" value="UspA"/>
</dbReference>
<reference evidence="3 4" key="1">
    <citation type="submission" date="2021-01" db="EMBL/GenBank/DDBJ databases">
        <title>Belnapia mucosa sp. nov. and Belnapia arida sp. nov., isolated from the Tabernas Desert (Almeria, Spain).</title>
        <authorList>
            <person name="Molina-Menor E."/>
            <person name="Vidal-Verdu A."/>
            <person name="Calonge A."/>
            <person name="Satari L."/>
            <person name="Pereto Magraner J."/>
            <person name="Porcar Miralles M."/>
        </authorList>
    </citation>
    <scope>NUCLEOTIDE SEQUENCE [LARGE SCALE GENOMIC DNA]</scope>
    <source>
        <strain evidence="3 4">T6</strain>
    </source>
</reference>